<dbReference type="Gene3D" id="3.30.70.1170">
    <property type="entry name" value="Sun protein, domain 3"/>
    <property type="match status" value="1"/>
</dbReference>
<dbReference type="InterPro" id="IPR018314">
    <property type="entry name" value="RsmB/NOL1/NOP2-like_CS"/>
</dbReference>
<feature type="active site" description="Nucleophile" evidence="14">
    <location>
        <position position="369"/>
    </location>
</feature>
<evidence type="ECO:0000256" key="14">
    <source>
        <dbReference type="PROSITE-ProRule" id="PRU01023"/>
    </source>
</evidence>
<dbReference type="InterPro" id="IPR029063">
    <property type="entry name" value="SAM-dependent_MTases_sf"/>
</dbReference>
<dbReference type="Gene3D" id="3.40.50.150">
    <property type="entry name" value="Vaccinia Virus protein VP39"/>
    <property type="match status" value="1"/>
</dbReference>
<dbReference type="SUPFAM" id="SSF53335">
    <property type="entry name" value="S-adenosyl-L-methionine-dependent methyltransferases"/>
    <property type="match status" value="1"/>
</dbReference>
<evidence type="ECO:0000256" key="3">
    <source>
        <dbReference type="ARBA" id="ARBA00007494"/>
    </source>
</evidence>
<dbReference type="PROSITE" id="PS01153">
    <property type="entry name" value="NOL1_NOP2_SUN"/>
    <property type="match status" value="1"/>
</dbReference>
<evidence type="ECO:0000256" key="7">
    <source>
        <dbReference type="ARBA" id="ARBA00022603"/>
    </source>
</evidence>
<dbReference type="NCBIfam" id="TIGR00563">
    <property type="entry name" value="rsmB"/>
    <property type="match status" value="1"/>
</dbReference>
<dbReference type="PANTHER" id="PTHR22807:SF53">
    <property type="entry name" value="RIBOSOMAL RNA SMALL SUBUNIT METHYLTRANSFERASE B-RELATED"/>
    <property type="match status" value="1"/>
</dbReference>
<dbReference type="GO" id="GO:0003723">
    <property type="term" value="F:RNA binding"/>
    <property type="evidence" value="ECO:0007669"/>
    <property type="project" value="UniProtKB-UniRule"/>
</dbReference>
<comment type="function">
    <text evidence="1">Specifically methylates the cytosine at position 967 (m5C967) of 16S rRNA.</text>
</comment>
<evidence type="ECO:0000256" key="2">
    <source>
        <dbReference type="ARBA" id="ARBA00004496"/>
    </source>
</evidence>
<organism evidence="16 17">
    <name type="scientific">Faecalibacillus faecis</name>
    <dbReference type="NCBI Taxonomy" id="1982628"/>
    <lineage>
        <taxon>Bacteria</taxon>
        <taxon>Bacillati</taxon>
        <taxon>Bacillota</taxon>
        <taxon>Erysipelotrichia</taxon>
        <taxon>Erysipelotrichales</taxon>
        <taxon>Coprobacillaceae</taxon>
        <taxon>Faecalibacillus</taxon>
    </lineage>
</organism>
<dbReference type="RefSeq" id="WP_227280027.1">
    <property type="nucleotide sequence ID" value="NZ_JAJDKR010000046.1"/>
</dbReference>
<keyword evidence="10 14" id="KW-0694">RNA-binding</keyword>
<dbReference type="FunFam" id="3.40.50.150:FF:000022">
    <property type="entry name" value="Ribosomal RNA small subunit methyltransferase B"/>
    <property type="match status" value="1"/>
</dbReference>
<dbReference type="Pfam" id="PF01029">
    <property type="entry name" value="NusB"/>
    <property type="match status" value="1"/>
</dbReference>
<dbReference type="PROSITE" id="PS51686">
    <property type="entry name" value="SAM_MT_RSMB_NOP"/>
    <property type="match status" value="1"/>
</dbReference>
<evidence type="ECO:0000256" key="13">
    <source>
        <dbReference type="ARBA" id="ARBA00047283"/>
    </source>
</evidence>
<dbReference type="NCBIfam" id="NF011494">
    <property type="entry name" value="PRK14902.1"/>
    <property type="match status" value="1"/>
</dbReference>
<dbReference type="InterPro" id="IPR049560">
    <property type="entry name" value="MeTrfase_RsmB-F_NOP2_cat"/>
</dbReference>
<dbReference type="Pfam" id="PF22458">
    <property type="entry name" value="RsmF-B_ferredox"/>
    <property type="match status" value="1"/>
</dbReference>
<proteinExistence type="inferred from homology"/>
<name>A0AAW4VUD7_9FIRM</name>
<evidence type="ECO:0000256" key="5">
    <source>
        <dbReference type="ARBA" id="ARBA00022490"/>
    </source>
</evidence>
<evidence type="ECO:0000256" key="4">
    <source>
        <dbReference type="ARBA" id="ARBA00012140"/>
    </source>
</evidence>
<protein>
    <recommendedName>
        <fullName evidence="4">16S rRNA (cytosine(967)-C(5))-methyltransferase</fullName>
        <ecNumber evidence="4">2.1.1.176</ecNumber>
    </recommendedName>
    <alternativeName>
        <fullName evidence="11">16S rRNA m5C967 methyltransferase</fullName>
    </alternativeName>
    <alternativeName>
        <fullName evidence="12">rRNA (cytosine-C(5)-)-methyltransferase RsmB</fullName>
    </alternativeName>
</protein>
<dbReference type="GO" id="GO:0008649">
    <property type="term" value="F:rRNA methyltransferase activity"/>
    <property type="evidence" value="ECO:0007669"/>
    <property type="project" value="InterPro"/>
</dbReference>
<dbReference type="InterPro" id="IPR004573">
    <property type="entry name" value="rRNA_ssu_MeTfrase_B"/>
</dbReference>
<evidence type="ECO:0000313" key="16">
    <source>
        <dbReference type="EMBL" id="MCB8611297.1"/>
    </source>
</evidence>
<dbReference type="InterPro" id="IPR006027">
    <property type="entry name" value="NusB_RsmB_TIM44"/>
</dbReference>
<sequence>MARIHAYRILNQYFEDESFLNIALNEELKKSELKREDKDLCTTIVYGTIQNLLAIQYQLQPYIKGKRVKKKIKTLLYLSLYQLMYLDKIPEYAVINEAVNIAKKQGYQTSKFVNAVLRNFVRNERRSLEGLDELERISIETSHPLWMVKMFNKQYGLEKTKKICLEDNTPPTRSGRVNTLKANKEELLKEGCFKEGTLSKDALLYDKGNLALTSYFKEGKVTIQDESSQLVARLLDPQKTDYVLDMCSAPGSKTTHLSALMENQGKIEAYDLYEHKVKLVEYNLRRLDVKNVHIQAGDSTKLKEVYSEKTFDRILLDAPCSGFGVLKRKPEIKYHDSSIMDGLVSLQELLLENAYYLLKNDGTMVYSTCTINKKENELMIQKFIEKHPDMEVIKQRTILNYEYHTDGFFMCKMKKG</sequence>
<feature type="binding site" evidence="14">
    <location>
        <position position="317"/>
    </location>
    <ligand>
        <name>S-adenosyl-L-methionine</name>
        <dbReference type="ChEBI" id="CHEBI:59789"/>
    </ligand>
</feature>
<dbReference type="SUPFAM" id="SSF48013">
    <property type="entry name" value="NusB-like"/>
    <property type="match status" value="1"/>
</dbReference>
<gene>
    <name evidence="16" type="primary">rsmB</name>
    <name evidence="16" type="ORF">LJD69_11915</name>
</gene>
<dbReference type="EMBL" id="JAJDKZ010000046">
    <property type="protein sequence ID" value="MCB8611297.1"/>
    <property type="molecule type" value="Genomic_DNA"/>
</dbReference>
<dbReference type="InterPro" id="IPR023267">
    <property type="entry name" value="RCMT"/>
</dbReference>
<reference evidence="16" key="1">
    <citation type="submission" date="2021-10" db="EMBL/GenBank/DDBJ databases">
        <title>Collection of gut derived symbiotic bacterial strains cultured from healthy donors.</title>
        <authorList>
            <person name="Lin H."/>
            <person name="Littmann E."/>
            <person name="Kohout C."/>
            <person name="Pamer E.G."/>
        </authorList>
    </citation>
    <scope>NUCLEOTIDE SEQUENCE</scope>
    <source>
        <strain evidence="16">DFI.4.48</strain>
    </source>
</reference>
<feature type="binding site" evidence="14">
    <location>
        <position position="298"/>
    </location>
    <ligand>
        <name>S-adenosyl-L-methionine</name>
        <dbReference type="ChEBI" id="CHEBI:59789"/>
    </ligand>
</feature>
<feature type="domain" description="SAM-dependent MTase RsmB/NOP-type" evidence="15">
    <location>
        <begin position="149"/>
        <end position="416"/>
    </location>
</feature>
<keyword evidence="7 14" id="KW-0489">Methyltransferase</keyword>
<keyword evidence="8 14" id="KW-0808">Transferase</keyword>
<dbReference type="PRINTS" id="PR02008">
    <property type="entry name" value="RCMTFAMILY"/>
</dbReference>
<comment type="catalytic activity">
    <reaction evidence="13">
        <text>cytidine(967) in 16S rRNA + S-adenosyl-L-methionine = 5-methylcytidine(967) in 16S rRNA + S-adenosyl-L-homocysteine + H(+)</text>
        <dbReference type="Rhea" id="RHEA:42748"/>
        <dbReference type="Rhea" id="RHEA-COMP:10219"/>
        <dbReference type="Rhea" id="RHEA-COMP:10220"/>
        <dbReference type="ChEBI" id="CHEBI:15378"/>
        <dbReference type="ChEBI" id="CHEBI:57856"/>
        <dbReference type="ChEBI" id="CHEBI:59789"/>
        <dbReference type="ChEBI" id="CHEBI:74483"/>
        <dbReference type="ChEBI" id="CHEBI:82748"/>
        <dbReference type="EC" id="2.1.1.176"/>
    </reaction>
</comment>
<dbReference type="GO" id="GO:0005737">
    <property type="term" value="C:cytoplasm"/>
    <property type="evidence" value="ECO:0007669"/>
    <property type="project" value="UniProtKB-SubCell"/>
</dbReference>
<keyword evidence="6" id="KW-0698">rRNA processing</keyword>
<comment type="subcellular location">
    <subcellularLocation>
        <location evidence="2">Cytoplasm</location>
    </subcellularLocation>
</comment>
<evidence type="ECO:0000256" key="1">
    <source>
        <dbReference type="ARBA" id="ARBA00002724"/>
    </source>
</evidence>
<comment type="caution">
    <text evidence="16">The sequence shown here is derived from an EMBL/GenBank/DDBJ whole genome shotgun (WGS) entry which is preliminary data.</text>
</comment>
<dbReference type="InterPro" id="IPR035926">
    <property type="entry name" value="NusB-like_sf"/>
</dbReference>
<dbReference type="Gene3D" id="1.10.940.10">
    <property type="entry name" value="NusB-like"/>
    <property type="match status" value="1"/>
</dbReference>
<dbReference type="PANTHER" id="PTHR22807">
    <property type="entry name" value="NOP2 YEAST -RELATED NOL1/NOP2/FMU SUN DOMAIN-CONTAINING"/>
    <property type="match status" value="1"/>
</dbReference>
<dbReference type="InterPro" id="IPR001678">
    <property type="entry name" value="MeTrfase_RsmB-F_NOP2_dom"/>
</dbReference>
<evidence type="ECO:0000256" key="10">
    <source>
        <dbReference type="ARBA" id="ARBA00022884"/>
    </source>
</evidence>
<keyword evidence="9 14" id="KW-0949">S-adenosyl-L-methionine</keyword>
<accession>A0AAW4VUD7</accession>
<dbReference type="AlphaFoldDB" id="A0AAW4VUD7"/>
<evidence type="ECO:0000256" key="11">
    <source>
        <dbReference type="ARBA" id="ARBA00030399"/>
    </source>
</evidence>
<dbReference type="InterPro" id="IPR054728">
    <property type="entry name" value="RsmB-like_ferredoxin"/>
</dbReference>
<evidence type="ECO:0000313" key="17">
    <source>
        <dbReference type="Proteomes" id="UP001198439"/>
    </source>
</evidence>
<feature type="binding site" evidence="14">
    <location>
        <position position="271"/>
    </location>
    <ligand>
        <name>S-adenosyl-L-methionine</name>
        <dbReference type="ChEBI" id="CHEBI:59789"/>
    </ligand>
</feature>
<evidence type="ECO:0000256" key="12">
    <source>
        <dbReference type="ARBA" id="ARBA00031088"/>
    </source>
</evidence>
<dbReference type="GO" id="GO:0006355">
    <property type="term" value="P:regulation of DNA-templated transcription"/>
    <property type="evidence" value="ECO:0007669"/>
    <property type="project" value="InterPro"/>
</dbReference>
<evidence type="ECO:0000256" key="6">
    <source>
        <dbReference type="ARBA" id="ARBA00022552"/>
    </source>
</evidence>
<feature type="binding site" evidence="14">
    <location>
        <begin position="247"/>
        <end position="253"/>
    </location>
    <ligand>
        <name>S-adenosyl-L-methionine</name>
        <dbReference type="ChEBI" id="CHEBI:59789"/>
    </ligand>
</feature>
<keyword evidence="5" id="KW-0963">Cytoplasm</keyword>
<dbReference type="Proteomes" id="UP001198439">
    <property type="component" value="Unassembled WGS sequence"/>
</dbReference>
<dbReference type="EC" id="2.1.1.176" evidence="4"/>
<evidence type="ECO:0000256" key="8">
    <source>
        <dbReference type="ARBA" id="ARBA00022679"/>
    </source>
</evidence>
<comment type="similarity">
    <text evidence="3 14">Belongs to the class I-like SAM-binding methyltransferase superfamily. RsmB/NOP family.</text>
</comment>
<dbReference type="Pfam" id="PF01189">
    <property type="entry name" value="Methyltr_RsmB-F"/>
    <property type="match status" value="1"/>
</dbReference>
<evidence type="ECO:0000256" key="9">
    <source>
        <dbReference type="ARBA" id="ARBA00022691"/>
    </source>
</evidence>
<evidence type="ECO:0000259" key="15">
    <source>
        <dbReference type="PROSITE" id="PS51686"/>
    </source>
</evidence>